<evidence type="ECO:0000313" key="1">
    <source>
        <dbReference type="EMBL" id="MEV0972735.1"/>
    </source>
</evidence>
<dbReference type="Proteomes" id="UP001551675">
    <property type="component" value="Unassembled WGS sequence"/>
</dbReference>
<comment type="caution">
    <text evidence="1">The sequence shown here is derived from an EMBL/GenBank/DDBJ whole genome shotgun (WGS) entry which is preliminary data.</text>
</comment>
<dbReference type="EMBL" id="JBFALK010000018">
    <property type="protein sequence ID" value="MEV0972735.1"/>
    <property type="molecule type" value="Genomic_DNA"/>
</dbReference>
<gene>
    <name evidence="1" type="ORF">AB0I59_29380</name>
</gene>
<keyword evidence="2" id="KW-1185">Reference proteome</keyword>
<evidence type="ECO:0000313" key="2">
    <source>
        <dbReference type="Proteomes" id="UP001551675"/>
    </source>
</evidence>
<dbReference type="InterPro" id="IPR007995">
    <property type="entry name" value="DUF742"/>
</dbReference>
<organism evidence="1 2">
    <name type="scientific">Microtetraspora glauca</name>
    <dbReference type="NCBI Taxonomy" id="1996"/>
    <lineage>
        <taxon>Bacteria</taxon>
        <taxon>Bacillati</taxon>
        <taxon>Actinomycetota</taxon>
        <taxon>Actinomycetes</taxon>
        <taxon>Streptosporangiales</taxon>
        <taxon>Streptosporangiaceae</taxon>
        <taxon>Microtetraspora</taxon>
    </lineage>
</organism>
<dbReference type="RefSeq" id="WP_061260120.1">
    <property type="nucleotide sequence ID" value="NZ_JBFALK010000018.1"/>
</dbReference>
<protein>
    <submittedName>
        <fullName evidence="1">DUF742 domain-containing protein</fullName>
    </submittedName>
</protein>
<proteinExistence type="predicted"/>
<name>A0ABV3GM75_MICGL</name>
<accession>A0ABV3GM75</accession>
<dbReference type="PANTHER" id="PTHR36221">
    <property type="entry name" value="DUF742 DOMAIN-CONTAINING PROTEIN"/>
    <property type="match status" value="1"/>
</dbReference>
<dbReference type="Pfam" id="PF05331">
    <property type="entry name" value="DUF742"/>
    <property type="match status" value="1"/>
</dbReference>
<sequence length="126" mass="13517">MTDHEHWDEDLVEDGPVVRAYALTKGRVQPTSAATLDLVAVVVATGAAVPYHADLGREHLRLLDLVRRARPLADVASDAGLPLGVVRVLVGDLLDHGLILVRPPAPEASRPMESILLEVINGLRAL</sequence>
<dbReference type="PANTHER" id="PTHR36221:SF1">
    <property type="entry name" value="DUF742 DOMAIN-CONTAINING PROTEIN"/>
    <property type="match status" value="1"/>
</dbReference>
<reference evidence="1 2" key="1">
    <citation type="submission" date="2024-06" db="EMBL/GenBank/DDBJ databases">
        <title>The Natural Products Discovery Center: Release of the First 8490 Sequenced Strains for Exploring Actinobacteria Biosynthetic Diversity.</title>
        <authorList>
            <person name="Kalkreuter E."/>
            <person name="Kautsar S.A."/>
            <person name="Yang D."/>
            <person name="Bader C.D."/>
            <person name="Teijaro C.N."/>
            <person name="Fluegel L."/>
            <person name="Davis C.M."/>
            <person name="Simpson J.R."/>
            <person name="Lauterbach L."/>
            <person name="Steele A.D."/>
            <person name="Gui C."/>
            <person name="Meng S."/>
            <person name="Li G."/>
            <person name="Viehrig K."/>
            <person name="Ye F."/>
            <person name="Su P."/>
            <person name="Kiefer A.F."/>
            <person name="Nichols A."/>
            <person name="Cepeda A.J."/>
            <person name="Yan W."/>
            <person name="Fan B."/>
            <person name="Jiang Y."/>
            <person name="Adhikari A."/>
            <person name="Zheng C.-J."/>
            <person name="Schuster L."/>
            <person name="Cowan T.M."/>
            <person name="Smanski M.J."/>
            <person name="Chevrette M.G."/>
            <person name="De Carvalho L.P.S."/>
            <person name="Shen B."/>
        </authorList>
    </citation>
    <scope>NUCLEOTIDE SEQUENCE [LARGE SCALE GENOMIC DNA]</scope>
    <source>
        <strain evidence="1 2">NPDC050100</strain>
    </source>
</reference>